<name>A0A382QM88_9ZZZZ</name>
<protein>
    <recommendedName>
        <fullName evidence="2">LIM zinc-binding domain-containing protein</fullName>
    </recommendedName>
</protein>
<reference evidence="1" key="1">
    <citation type="submission" date="2018-05" db="EMBL/GenBank/DDBJ databases">
        <authorList>
            <person name="Lanie J.A."/>
            <person name="Ng W.-L."/>
            <person name="Kazmierczak K.M."/>
            <person name="Andrzejewski T.M."/>
            <person name="Davidsen T.M."/>
            <person name="Wayne K.J."/>
            <person name="Tettelin H."/>
            <person name="Glass J.I."/>
            <person name="Rusch D."/>
            <person name="Podicherti R."/>
            <person name="Tsui H.-C.T."/>
            <person name="Winkler M.E."/>
        </authorList>
    </citation>
    <scope>NUCLEOTIDE SEQUENCE</scope>
</reference>
<dbReference type="EMBL" id="UINC01115539">
    <property type="protein sequence ID" value="SVC86639.1"/>
    <property type="molecule type" value="Genomic_DNA"/>
</dbReference>
<evidence type="ECO:0008006" key="2">
    <source>
        <dbReference type="Google" id="ProtNLM"/>
    </source>
</evidence>
<accession>A0A382QM88</accession>
<evidence type="ECO:0000313" key="1">
    <source>
        <dbReference type="EMBL" id="SVC86639.1"/>
    </source>
</evidence>
<organism evidence="1">
    <name type="scientific">marine metagenome</name>
    <dbReference type="NCBI Taxonomy" id="408172"/>
    <lineage>
        <taxon>unclassified sequences</taxon>
        <taxon>metagenomes</taxon>
        <taxon>ecological metagenomes</taxon>
    </lineage>
</organism>
<gene>
    <name evidence="1" type="ORF">METZ01_LOCUS339493</name>
</gene>
<sequence>MIFITYKKTCDLMVLDKKCAICNKSVKTGYFAMKEWVIDGIICGKCYSQKIAEFYPGDHVRTDSSKK</sequence>
<dbReference type="AlphaFoldDB" id="A0A382QM88"/>
<proteinExistence type="predicted"/>